<dbReference type="SMART" id="SM00360">
    <property type="entry name" value="RRM"/>
    <property type="match status" value="2"/>
</dbReference>
<feature type="non-terminal residue" evidence="10">
    <location>
        <position position="204"/>
    </location>
</feature>
<feature type="non-terminal residue" evidence="10">
    <location>
        <position position="1"/>
    </location>
</feature>
<evidence type="ECO:0000256" key="5">
    <source>
        <dbReference type="ARBA" id="ARBA00023242"/>
    </source>
</evidence>
<dbReference type="InterPro" id="IPR052084">
    <property type="entry name" value="SF3B4_spliceosome_assoc"/>
</dbReference>
<dbReference type="GO" id="GO:0005634">
    <property type="term" value="C:nucleus"/>
    <property type="evidence" value="ECO:0007669"/>
    <property type="project" value="UniProtKB-SubCell"/>
</dbReference>
<dbReference type="FunCoup" id="D8R004">
    <property type="interactions" value="4249"/>
</dbReference>
<proteinExistence type="inferred from homology"/>
<keyword evidence="5" id="KW-0539">Nucleus</keyword>
<keyword evidence="11" id="KW-1185">Reference proteome</keyword>
<dbReference type="Gene3D" id="3.30.70.330">
    <property type="match status" value="2"/>
</dbReference>
<evidence type="ECO:0000256" key="6">
    <source>
        <dbReference type="PROSITE-ProRule" id="PRU00176"/>
    </source>
</evidence>
<evidence type="ECO:0000256" key="2">
    <source>
        <dbReference type="ARBA" id="ARBA00008363"/>
    </source>
</evidence>
<accession>D8R004</accession>
<evidence type="ECO:0000256" key="1">
    <source>
        <dbReference type="ARBA" id="ARBA00004123"/>
    </source>
</evidence>
<dbReference type="KEGG" id="smo:SELMODRAFT_3379"/>
<name>D8R004_SELML</name>
<dbReference type="OrthoDB" id="10259687at2759"/>
<dbReference type="InterPro" id="IPR000504">
    <property type="entry name" value="RRM_dom"/>
</dbReference>
<evidence type="ECO:0000256" key="3">
    <source>
        <dbReference type="ARBA" id="ARBA00022737"/>
    </source>
</evidence>
<dbReference type="InterPro" id="IPR035979">
    <property type="entry name" value="RBD_domain_sf"/>
</dbReference>
<dbReference type="InterPro" id="IPR012677">
    <property type="entry name" value="Nucleotide-bd_a/b_plait_sf"/>
</dbReference>
<evidence type="ECO:0000256" key="4">
    <source>
        <dbReference type="ARBA" id="ARBA00022884"/>
    </source>
</evidence>
<protein>
    <recommendedName>
        <fullName evidence="8">RRM domain-containing protein</fullName>
    </recommendedName>
</protein>
<dbReference type="Gramene" id="EFJ34889">
    <property type="protein sequence ID" value="EFJ34889"/>
    <property type="gene ID" value="SELMODRAFT_3379"/>
</dbReference>
<evidence type="ECO:0000313" key="11">
    <source>
        <dbReference type="Proteomes" id="UP000001514"/>
    </source>
</evidence>
<evidence type="ECO:0000313" key="9">
    <source>
        <dbReference type="EMBL" id="EFJ04697.1"/>
    </source>
</evidence>
<reference evidence="10 11" key="1">
    <citation type="journal article" date="2011" name="Science">
        <title>The Selaginella genome identifies genetic changes associated with the evolution of vascular plants.</title>
        <authorList>
            <person name="Banks J.A."/>
            <person name="Nishiyama T."/>
            <person name="Hasebe M."/>
            <person name="Bowman J.L."/>
            <person name="Gribskov M."/>
            <person name="dePamphilis C."/>
            <person name="Albert V.A."/>
            <person name="Aono N."/>
            <person name="Aoyama T."/>
            <person name="Ambrose B.A."/>
            <person name="Ashton N.W."/>
            <person name="Axtell M.J."/>
            <person name="Barker E."/>
            <person name="Barker M.S."/>
            <person name="Bennetzen J.L."/>
            <person name="Bonawitz N.D."/>
            <person name="Chapple C."/>
            <person name="Cheng C."/>
            <person name="Correa L.G."/>
            <person name="Dacre M."/>
            <person name="DeBarry J."/>
            <person name="Dreyer I."/>
            <person name="Elias M."/>
            <person name="Engstrom E.M."/>
            <person name="Estelle M."/>
            <person name="Feng L."/>
            <person name="Finet C."/>
            <person name="Floyd S.K."/>
            <person name="Frommer W.B."/>
            <person name="Fujita T."/>
            <person name="Gramzow L."/>
            <person name="Gutensohn M."/>
            <person name="Harholt J."/>
            <person name="Hattori M."/>
            <person name="Heyl A."/>
            <person name="Hirai T."/>
            <person name="Hiwatashi Y."/>
            <person name="Ishikawa M."/>
            <person name="Iwata M."/>
            <person name="Karol K.G."/>
            <person name="Koehler B."/>
            <person name="Kolukisaoglu U."/>
            <person name="Kubo M."/>
            <person name="Kurata T."/>
            <person name="Lalonde S."/>
            <person name="Li K."/>
            <person name="Li Y."/>
            <person name="Litt A."/>
            <person name="Lyons E."/>
            <person name="Manning G."/>
            <person name="Maruyama T."/>
            <person name="Michael T.P."/>
            <person name="Mikami K."/>
            <person name="Miyazaki S."/>
            <person name="Morinaga S."/>
            <person name="Murata T."/>
            <person name="Mueller-Roeber B."/>
            <person name="Nelson D.R."/>
            <person name="Obara M."/>
            <person name="Oguri Y."/>
            <person name="Olmstead R.G."/>
            <person name="Onodera N."/>
            <person name="Petersen B.L."/>
            <person name="Pils B."/>
            <person name="Prigge M."/>
            <person name="Rensing S.A."/>
            <person name="Riano-Pachon D.M."/>
            <person name="Roberts A.W."/>
            <person name="Sato Y."/>
            <person name="Scheller H.V."/>
            <person name="Schulz B."/>
            <person name="Schulz C."/>
            <person name="Shakirov E.V."/>
            <person name="Shibagaki N."/>
            <person name="Shinohara N."/>
            <person name="Shippen D.E."/>
            <person name="Soerensen I."/>
            <person name="Sotooka R."/>
            <person name="Sugimoto N."/>
            <person name="Sugita M."/>
            <person name="Sumikawa N."/>
            <person name="Tanurdzic M."/>
            <person name="Theissen G."/>
            <person name="Ulvskov P."/>
            <person name="Wakazuki S."/>
            <person name="Weng J.K."/>
            <person name="Willats W.W."/>
            <person name="Wipf D."/>
            <person name="Wolf P.G."/>
            <person name="Yang L."/>
            <person name="Zimmer A.D."/>
            <person name="Zhu Q."/>
            <person name="Mitros T."/>
            <person name="Hellsten U."/>
            <person name="Loque D."/>
            <person name="Otillar R."/>
            <person name="Salamov A."/>
            <person name="Schmutz J."/>
            <person name="Shapiro H."/>
            <person name="Lindquist E."/>
            <person name="Lucas S."/>
            <person name="Rokhsar D."/>
            <person name="Grigoriev I.V."/>
        </authorList>
    </citation>
    <scope>NUCLEOTIDE SEQUENCE [LARGE SCALE GENOMIC DNA]</scope>
</reference>
<dbReference type="PROSITE" id="PS50102">
    <property type="entry name" value="RRM"/>
    <property type="match status" value="2"/>
</dbReference>
<feature type="compositionally biased region" description="Basic and acidic residues" evidence="7">
    <location>
        <begin position="167"/>
        <end position="192"/>
    </location>
</feature>
<dbReference type="SUPFAM" id="SSF54928">
    <property type="entry name" value="RNA-binding domain, RBD"/>
    <property type="match status" value="1"/>
</dbReference>
<dbReference type="STRING" id="88036.D8R004"/>
<evidence type="ECO:0000259" key="8">
    <source>
        <dbReference type="PROSITE" id="PS50102"/>
    </source>
</evidence>
<dbReference type="EMBL" id="GL377761">
    <property type="protein sequence ID" value="EFJ04697.1"/>
    <property type="molecule type" value="Genomic_DNA"/>
</dbReference>
<keyword evidence="4 6" id="KW-0694">RNA-binding</keyword>
<feature type="domain" description="RRM" evidence="8">
    <location>
        <begin position="91"/>
        <end position="168"/>
    </location>
</feature>
<dbReference type="GO" id="GO:0003723">
    <property type="term" value="F:RNA binding"/>
    <property type="evidence" value="ECO:0007669"/>
    <property type="project" value="UniProtKB-UniRule"/>
</dbReference>
<comment type="subcellular location">
    <subcellularLocation>
        <location evidence="1">Nucleus</location>
    </subcellularLocation>
</comment>
<dbReference type="PANTHER" id="PTHR48030">
    <property type="entry name" value="SPLICING FACTOR 3B SUBUNIT 4"/>
    <property type="match status" value="1"/>
</dbReference>
<dbReference type="InterPro" id="IPR034158">
    <property type="entry name" value="SF3B4_RRM1"/>
</dbReference>
<dbReference type="CDD" id="cd12334">
    <property type="entry name" value="RRM1_SF3B4"/>
    <property type="match status" value="1"/>
</dbReference>
<dbReference type="FunFam" id="3.30.70.330:FF:000505">
    <property type="entry name" value="Splicing factor 3B subunit 4"/>
    <property type="match status" value="1"/>
</dbReference>
<dbReference type="Gramene" id="EFJ04697">
    <property type="protein sequence ID" value="EFJ04697"/>
    <property type="gene ID" value="SELMODRAFT_3378"/>
</dbReference>
<organism evidence="11">
    <name type="scientific">Selaginella moellendorffii</name>
    <name type="common">Spikemoss</name>
    <dbReference type="NCBI Taxonomy" id="88036"/>
    <lineage>
        <taxon>Eukaryota</taxon>
        <taxon>Viridiplantae</taxon>
        <taxon>Streptophyta</taxon>
        <taxon>Embryophyta</taxon>
        <taxon>Tracheophyta</taxon>
        <taxon>Lycopodiopsida</taxon>
        <taxon>Selaginellales</taxon>
        <taxon>Selaginellaceae</taxon>
        <taxon>Selaginella</taxon>
    </lineage>
</organism>
<feature type="domain" description="RRM" evidence="8">
    <location>
        <begin position="6"/>
        <end position="84"/>
    </location>
</feature>
<dbReference type="Proteomes" id="UP000001514">
    <property type="component" value="Unassembled WGS sequence"/>
</dbReference>
<dbReference type="EMBL" id="GL377569">
    <property type="protein sequence ID" value="EFJ34889.1"/>
    <property type="molecule type" value="Genomic_DNA"/>
</dbReference>
<comment type="similarity">
    <text evidence="2">Belongs to the SF3B4 family.</text>
</comment>
<dbReference type="Pfam" id="PF00076">
    <property type="entry name" value="RRM_1"/>
    <property type="match status" value="2"/>
</dbReference>
<dbReference type="eggNOG" id="KOG0131">
    <property type="taxonomic scope" value="Eukaryota"/>
</dbReference>
<dbReference type="InParanoid" id="D8R004"/>
<evidence type="ECO:0000256" key="7">
    <source>
        <dbReference type="SAM" id="MobiDB-lite"/>
    </source>
</evidence>
<dbReference type="KEGG" id="smo:SELMODRAFT_3378"/>
<dbReference type="AlphaFoldDB" id="D8R004"/>
<evidence type="ECO:0000313" key="10">
    <source>
        <dbReference type="EMBL" id="EFJ34889.1"/>
    </source>
</evidence>
<dbReference type="OMA" id="IVWELMI"/>
<sequence length="204" mass="22840">EHNQDATAYVGNLDPQVTEDILWELFTQVARVQSVYIPRDKITTAHSGYGFVELANETAVDYAVKILNNCRLYGRCIRMSKASHKDENVGANLFVGNLSRTVDNYLLGSIFSGFGRVVYSSVVHSDDQTRPGYGFVHYDCFEASDLAIESMDKQFIENQQVSVSYARKKDSGELHGSPAEREIAAKNPDRKPHIIPKFQPPLPP</sequence>
<feature type="region of interest" description="Disordered" evidence="7">
    <location>
        <begin position="167"/>
        <end position="204"/>
    </location>
</feature>
<dbReference type="HOGENOM" id="CLU_012062_21_2_1"/>
<keyword evidence="3" id="KW-0677">Repeat</keyword>
<gene>
    <name evidence="9" type="ORF">SELMODRAFT_3378</name>
    <name evidence="10" type="ORF">SELMODRAFT_3379</name>
</gene>
<dbReference type="PANTHER" id="PTHR48030:SF3">
    <property type="entry name" value="SPLICING FACTOR 3B SUBUNIT 4"/>
    <property type="match status" value="1"/>
</dbReference>